<evidence type="ECO:0000256" key="1">
    <source>
        <dbReference type="SAM" id="SignalP"/>
    </source>
</evidence>
<dbReference type="AlphaFoldDB" id="A0A0D4BYJ1"/>
<keyword evidence="1" id="KW-0732">Signal</keyword>
<protein>
    <submittedName>
        <fullName evidence="2">Triacylglycerol lipase</fullName>
    </submittedName>
</protein>
<gene>
    <name evidence="2" type="ORF">UM93_07450</name>
</gene>
<dbReference type="Pfam" id="PF03583">
    <property type="entry name" value="LIP"/>
    <property type="match status" value="1"/>
</dbReference>
<dbReference type="EMBL" id="CP011005">
    <property type="protein sequence ID" value="AJT41394.1"/>
    <property type="molecule type" value="Genomic_DNA"/>
</dbReference>
<dbReference type="InterPro" id="IPR005152">
    <property type="entry name" value="Lipase_secreted"/>
</dbReference>
<dbReference type="RefSeq" id="WP_045074735.1">
    <property type="nucleotide sequence ID" value="NZ_CP011005.1"/>
</dbReference>
<dbReference type="Gene3D" id="3.40.50.1820">
    <property type="entry name" value="alpha/beta hydrolase"/>
    <property type="match status" value="1"/>
</dbReference>
<sequence length="446" mass="46063">MKFNFRPISAVAALGIAAGLLVIASPSATAATPVPTAEVTAKDSFYRYDGSTPLASYSPGAILKSRTISYHAIGIPLPLTAIQLLYRSTDINGNPSANVTSVIKPPLLNTGRGKGKAISYQSAYDSLNPEDSPSRSIAGGLSLGGLIASAETAVITPSLLQGYTVIVPDTEGQDAVFAAGPAYGTYTLDSARAALKSSATGLNANTKLALLGYSGGAIATGWASQLAPSYAPDINKNLVGAAEGGLLVAPAHNLKYVSGSLVWAGVAPMAIIGVARALNLDFSPYLNSYGLQVFAKLKYASIINALAQYPGLTWEKIAKPEYSNPNSIPIFVEAVNRVNRGQAPSPTIPMFIAQGSNGVLEGTAGFGVGDGVMIAGDVRSLARQFCASGTTVQYDQYYLLSHSIGTVPWFIKALGWIDQRFAGASAPNNCGSIAPGNSLAPEQVVS</sequence>
<reference evidence="2 3" key="1">
    <citation type="journal article" date="2015" name="Genome Announc.">
        <title>Complete Genome Sequencing of Protease-Producing Novel Arthrobacter sp. Strain IHBB 11108 Using PacBio Single-Molecule Real-Time Sequencing Technology.</title>
        <authorList>
            <person name="Kiran S."/>
            <person name="Swarnkar M.K."/>
            <person name="Pal M."/>
            <person name="Thakur R."/>
            <person name="Tewari R."/>
            <person name="Singh A.K."/>
            <person name="Gulati A."/>
        </authorList>
    </citation>
    <scope>NUCLEOTIDE SEQUENCE [LARGE SCALE GENOMIC DNA]</scope>
    <source>
        <strain evidence="2 3">IHBB 11108</strain>
    </source>
</reference>
<dbReference type="InterPro" id="IPR029058">
    <property type="entry name" value="AB_hydrolase_fold"/>
</dbReference>
<accession>A0A0D4BYJ1</accession>
<dbReference type="OrthoDB" id="9798122at2"/>
<dbReference type="SUPFAM" id="SSF53474">
    <property type="entry name" value="alpha/beta-Hydrolases"/>
    <property type="match status" value="1"/>
</dbReference>
<evidence type="ECO:0000313" key="3">
    <source>
        <dbReference type="Proteomes" id="UP000061839"/>
    </source>
</evidence>
<dbReference type="KEGG" id="ari:UM93_07450"/>
<feature type="chain" id="PRO_5002273804" evidence="1">
    <location>
        <begin position="31"/>
        <end position="446"/>
    </location>
</feature>
<dbReference type="PIRSF" id="PIRSF029171">
    <property type="entry name" value="Esterase_LipA"/>
    <property type="match status" value="1"/>
</dbReference>
<proteinExistence type="predicted"/>
<dbReference type="PANTHER" id="PTHR34853">
    <property type="match status" value="1"/>
</dbReference>
<dbReference type="HOGENOM" id="CLU_029538_5_0_11"/>
<dbReference type="Gene3D" id="1.10.260.130">
    <property type="match status" value="1"/>
</dbReference>
<keyword evidence="3" id="KW-1185">Reference proteome</keyword>
<evidence type="ECO:0000313" key="2">
    <source>
        <dbReference type="EMBL" id="AJT41394.1"/>
    </source>
</evidence>
<feature type="signal peptide" evidence="1">
    <location>
        <begin position="1"/>
        <end position="30"/>
    </location>
</feature>
<name>A0A0D4BYJ1_9MICC</name>
<dbReference type="PANTHER" id="PTHR34853:SF1">
    <property type="entry name" value="LIPASE 5"/>
    <property type="match status" value="1"/>
</dbReference>
<dbReference type="Proteomes" id="UP000061839">
    <property type="component" value="Chromosome"/>
</dbReference>
<dbReference type="GO" id="GO:0016042">
    <property type="term" value="P:lipid catabolic process"/>
    <property type="evidence" value="ECO:0007669"/>
    <property type="project" value="InterPro"/>
</dbReference>
<dbReference type="GO" id="GO:0004806">
    <property type="term" value="F:triacylglycerol lipase activity"/>
    <property type="evidence" value="ECO:0007669"/>
    <property type="project" value="InterPro"/>
</dbReference>
<dbReference type="STRING" id="1618207.UM93_07450"/>
<dbReference type="PATRIC" id="fig|1618207.4.peg.1508"/>
<organism evidence="2 3">
    <name type="scientific">Psychromicrobium lacuslunae</name>
    <dbReference type="NCBI Taxonomy" id="1618207"/>
    <lineage>
        <taxon>Bacteria</taxon>
        <taxon>Bacillati</taxon>
        <taxon>Actinomycetota</taxon>
        <taxon>Actinomycetes</taxon>
        <taxon>Micrococcales</taxon>
        <taxon>Micrococcaceae</taxon>
        <taxon>Psychromicrobium</taxon>
    </lineage>
</organism>